<dbReference type="InterPro" id="IPR023582">
    <property type="entry name" value="Impact"/>
</dbReference>
<dbReference type="OrthoDB" id="9813771at2"/>
<accession>A0A177I859</accession>
<dbReference type="SUPFAM" id="SSF54211">
    <property type="entry name" value="Ribosomal protein S5 domain 2-like"/>
    <property type="match status" value="1"/>
</dbReference>
<dbReference type="GO" id="GO:0006446">
    <property type="term" value="P:regulation of translational initiation"/>
    <property type="evidence" value="ECO:0007669"/>
    <property type="project" value="TreeGrafter"/>
</dbReference>
<dbReference type="AlphaFoldDB" id="A0A177I859"/>
<dbReference type="GO" id="GO:0005737">
    <property type="term" value="C:cytoplasm"/>
    <property type="evidence" value="ECO:0007669"/>
    <property type="project" value="TreeGrafter"/>
</dbReference>
<evidence type="ECO:0000259" key="3">
    <source>
        <dbReference type="Pfam" id="PF09186"/>
    </source>
</evidence>
<feature type="domain" description="UPF0029" evidence="3">
    <location>
        <begin position="145"/>
        <end position="197"/>
    </location>
</feature>
<comment type="similarity">
    <text evidence="1">Belongs to the IMPACT family.</text>
</comment>
<dbReference type="InterPro" id="IPR035647">
    <property type="entry name" value="EFG_III/V"/>
</dbReference>
<gene>
    <name evidence="4" type="ORF">AYJ05_07150</name>
</gene>
<dbReference type="InterPro" id="IPR015269">
    <property type="entry name" value="UPF0029_Impact_C"/>
</dbReference>
<keyword evidence="5" id="KW-1185">Reference proteome</keyword>
<dbReference type="InterPro" id="IPR036956">
    <property type="entry name" value="Impact_N_sf"/>
</dbReference>
<dbReference type="InterPro" id="IPR020569">
    <property type="entry name" value="UPF0029_Impact_CS"/>
</dbReference>
<evidence type="ECO:0000256" key="1">
    <source>
        <dbReference type="ARBA" id="ARBA00007665"/>
    </source>
</evidence>
<evidence type="ECO:0000313" key="5">
    <source>
        <dbReference type="Proteomes" id="UP000076947"/>
    </source>
</evidence>
<dbReference type="Pfam" id="PF01205">
    <property type="entry name" value="Impact_N"/>
    <property type="match status" value="1"/>
</dbReference>
<dbReference type="STRING" id="1705.CA21670_04275"/>
<dbReference type="NCBIfam" id="TIGR00257">
    <property type="entry name" value="IMPACT_YIGZ"/>
    <property type="match status" value="1"/>
</dbReference>
<organism evidence="4 5">
    <name type="scientific">Corynebacterium stationis</name>
    <dbReference type="NCBI Taxonomy" id="1705"/>
    <lineage>
        <taxon>Bacteria</taxon>
        <taxon>Bacillati</taxon>
        <taxon>Actinomycetota</taxon>
        <taxon>Actinomycetes</taxon>
        <taxon>Mycobacteriales</taxon>
        <taxon>Corynebacteriaceae</taxon>
        <taxon>Corynebacterium</taxon>
    </lineage>
</organism>
<evidence type="ECO:0000313" key="4">
    <source>
        <dbReference type="EMBL" id="OAH24999.1"/>
    </source>
</evidence>
<dbReference type="Proteomes" id="UP000076947">
    <property type="component" value="Unassembled WGS sequence"/>
</dbReference>
<evidence type="ECO:0000259" key="2">
    <source>
        <dbReference type="Pfam" id="PF01205"/>
    </source>
</evidence>
<dbReference type="Gene3D" id="3.30.230.30">
    <property type="entry name" value="Impact, N-terminal domain"/>
    <property type="match status" value="1"/>
</dbReference>
<dbReference type="PROSITE" id="PS00910">
    <property type="entry name" value="UPF0029"/>
    <property type="match status" value="1"/>
</dbReference>
<dbReference type="PANTHER" id="PTHR16301">
    <property type="entry name" value="IMPACT-RELATED"/>
    <property type="match status" value="1"/>
</dbReference>
<reference evidence="5" key="1">
    <citation type="submission" date="2016-02" db="EMBL/GenBank/DDBJ databases">
        <authorList>
            <person name="Kaur G."/>
            <person name="Nair G.R."/>
            <person name="Mayilraj S."/>
        </authorList>
    </citation>
    <scope>NUCLEOTIDE SEQUENCE [LARGE SCALE GENOMIC DNA]</scope>
    <source>
        <strain evidence="5">GA-15</strain>
    </source>
</reference>
<dbReference type="InterPro" id="IPR020568">
    <property type="entry name" value="Ribosomal_Su5_D2-typ_SF"/>
</dbReference>
<feature type="domain" description="Impact N-terminal" evidence="2">
    <location>
        <begin position="21"/>
        <end position="127"/>
    </location>
</feature>
<dbReference type="InterPro" id="IPR001498">
    <property type="entry name" value="Impact_N"/>
</dbReference>
<sequence length="216" mass="23538">MHTEYQRPAADCAVEHEIEIKRSRFICLIGRVTNDVEAREFIDAARQRFPDARHHCSAYIYHVDESHPVERSSDDGEPSGTAGKPMLDVLKGSGLMDVAAVVIRYFGGVKLGAGGLVHAYGGVVSEAMELVQPVLRTTRHLFTLAAPHADAGRWEAELRNRGYEVLGVDYAAQATMTLAVATGEEEALFDFIAGLTQATAEPKEAGTQWVEIAQSN</sequence>
<protein>
    <recommendedName>
        <fullName evidence="6">YigZ family protein</fullName>
    </recommendedName>
</protein>
<dbReference type="InterPro" id="IPR015796">
    <property type="entry name" value="Impact_YigZ-like"/>
</dbReference>
<comment type="caution">
    <text evidence="4">The sequence shown here is derived from an EMBL/GenBank/DDBJ whole genome shotgun (WGS) entry which is preliminary data.</text>
</comment>
<evidence type="ECO:0008006" key="6">
    <source>
        <dbReference type="Google" id="ProtNLM"/>
    </source>
</evidence>
<dbReference type="EMBL" id="LSTQ01000026">
    <property type="protein sequence ID" value="OAH24999.1"/>
    <property type="molecule type" value="Genomic_DNA"/>
</dbReference>
<dbReference type="SUPFAM" id="SSF54980">
    <property type="entry name" value="EF-G C-terminal domain-like"/>
    <property type="match status" value="1"/>
</dbReference>
<proteinExistence type="inferred from homology"/>
<dbReference type="PANTHER" id="PTHR16301:SF20">
    <property type="entry name" value="IMPACT FAMILY MEMBER YIGZ"/>
    <property type="match status" value="1"/>
</dbReference>
<dbReference type="RefSeq" id="WP_066840816.1">
    <property type="nucleotide sequence ID" value="NZ_LSTQ01000026.1"/>
</dbReference>
<dbReference type="Pfam" id="PF09186">
    <property type="entry name" value="DUF1949"/>
    <property type="match status" value="1"/>
</dbReference>
<name>A0A177I859_9CORY</name>